<comment type="caution">
    <text evidence="1">The sequence shown here is derived from an EMBL/GenBank/DDBJ whole genome shotgun (WGS) entry which is preliminary data.</text>
</comment>
<gene>
    <name evidence="1" type="ORF">GRI91_03755</name>
</gene>
<dbReference type="Pfam" id="PF06995">
    <property type="entry name" value="Phage_P2_GpU"/>
    <property type="match status" value="1"/>
</dbReference>
<reference evidence="1 2" key="1">
    <citation type="submission" date="2019-12" db="EMBL/GenBank/DDBJ databases">
        <title>Genomic-based taxomic classification of the family Erythrobacteraceae.</title>
        <authorList>
            <person name="Xu L."/>
        </authorList>
    </citation>
    <scope>NUCLEOTIDE SEQUENCE [LARGE SCALE GENOMIC DNA]</scope>
    <source>
        <strain evidence="1 2">LMG 29518</strain>
    </source>
</reference>
<proteinExistence type="predicted"/>
<organism evidence="1 2">
    <name type="scientific">Altericroceibacterium endophyticum</name>
    <dbReference type="NCBI Taxonomy" id="1808508"/>
    <lineage>
        <taxon>Bacteria</taxon>
        <taxon>Pseudomonadati</taxon>
        <taxon>Pseudomonadota</taxon>
        <taxon>Alphaproteobacteria</taxon>
        <taxon>Sphingomonadales</taxon>
        <taxon>Erythrobacteraceae</taxon>
        <taxon>Altericroceibacterium</taxon>
    </lineage>
</organism>
<dbReference type="EMBL" id="WTYT01000001">
    <property type="protein sequence ID" value="MXO64866.1"/>
    <property type="molecule type" value="Genomic_DNA"/>
</dbReference>
<keyword evidence="2" id="KW-1185">Reference proteome</keyword>
<dbReference type="AlphaFoldDB" id="A0A6I4T1Q0"/>
<dbReference type="RefSeq" id="WP_160735248.1">
    <property type="nucleotide sequence ID" value="NZ_WTYT01000001.1"/>
</dbReference>
<dbReference type="Proteomes" id="UP000438476">
    <property type="component" value="Unassembled WGS sequence"/>
</dbReference>
<accession>A0A6I4T1Q0</accession>
<protein>
    <submittedName>
        <fullName evidence="1">Oxidoreductase</fullName>
    </submittedName>
</protein>
<evidence type="ECO:0000313" key="2">
    <source>
        <dbReference type="Proteomes" id="UP000438476"/>
    </source>
</evidence>
<evidence type="ECO:0000313" key="1">
    <source>
        <dbReference type="EMBL" id="MXO64866.1"/>
    </source>
</evidence>
<dbReference type="InterPro" id="IPR009734">
    <property type="entry name" value="Myoviridae_GpU"/>
</dbReference>
<name>A0A6I4T1Q0_9SPHN</name>
<dbReference type="OrthoDB" id="1550902at2"/>
<sequence>MASDHLLALGLFAFGMDTISYQDLERRTDWNYGRTARYGARDVAQFTGPGSDTITLNGVLVPELAGHYSDLDRLREMGDSGKEHSLARGDGTVLGRFIIMALDTREQNIIKGGRPRRYDFALDLQRVD</sequence>